<protein>
    <submittedName>
        <fullName evidence="1">DNA pilot protein</fullName>
    </submittedName>
</protein>
<reference evidence="1" key="1">
    <citation type="submission" date="2024-03" db="EMBL/GenBank/DDBJ databases">
        <title>Diverse circular DNA viruses in blood, oral, and fecal samples of captive lemurs.</title>
        <authorList>
            <person name="Paietta E.N."/>
            <person name="Kraberger S."/>
            <person name="Lund M.C."/>
            <person name="Custer J.M."/>
            <person name="Vargas K.M."/>
            <person name="Ehmke E.E."/>
            <person name="Yoder A.D."/>
            <person name="Varsani A."/>
        </authorList>
    </citation>
    <scope>NUCLEOTIDE SEQUENCE</scope>
    <source>
        <strain evidence="1">Duke_18_36</strain>
    </source>
</reference>
<evidence type="ECO:0000313" key="1">
    <source>
        <dbReference type="EMBL" id="XCD03257.1"/>
    </source>
</evidence>
<accession>A0AAU8AVU3</accession>
<organism evidence="1">
    <name type="scientific">Dulem virus 231</name>
    <dbReference type="NCBI Taxonomy" id="3145708"/>
    <lineage>
        <taxon>Viruses</taxon>
        <taxon>Monodnaviria</taxon>
        <taxon>Sangervirae</taxon>
        <taxon>Phixviricota</taxon>
        <taxon>Malgrandaviricetes</taxon>
        <taxon>Petitvirales</taxon>
        <taxon>Microviridae</taxon>
        <taxon>Microvirus</taxon>
    </lineage>
</organism>
<name>A0AAU8AVU3_9VIRU</name>
<dbReference type="EMBL" id="PP511335">
    <property type="protein sequence ID" value="XCD03257.1"/>
    <property type="molecule type" value="Genomic_DNA"/>
</dbReference>
<sequence>MAAAAIPLVGAGIGAIGGIGSTIASNKGNKGVAQMNNAFNEKMLEKQMAFDKEMYTTQVGDQWKFYNDAKQNSWDMLTNQQNYQTEMWNKQNEYNTPEAQRQRFEAAGLNPYMMMNGGSAGVAGSVSGTSGSSPGAPSAPGALGVNPPTASPYSLNYSGITEGLGMAVDALLSAPERDVKRAEADNLRIEGKYKAAKMVAEIADLKTNARTKSEQMQLNKLIASFDNDLKTSQMEVNNEKIGLLRTQTRLTATQDVMLNTQLNFLSQEKKMQLALGAADLALKKSQKGLTDKQAAHEIEKLSETVVRANGQAIQNQYNSETYRTRVRSVRAALWNAIISSNSNLKGVFVTRSSGGIGKVLNALDND</sequence>
<proteinExistence type="predicted"/>